<evidence type="ECO:0000313" key="2">
    <source>
        <dbReference type="EMBL" id="GAA3906367.1"/>
    </source>
</evidence>
<proteinExistence type="predicted"/>
<feature type="compositionally biased region" description="Basic and acidic residues" evidence="1">
    <location>
        <begin position="10"/>
        <end position="21"/>
    </location>
</feature>
<feature type="region of interest" description="Disordered" evidence="1">
    <location>
        <begin position="1"/>
        <end position="30"/>
    </location>
</feature>
<reference evidence="3" key="1">
    <citation type="journal article" date="2019" name="Int. J. Syst. Evol. Microbiol.">
        <title>The Global Catalogue of Microorganisms (GCM) 10K type strain sequencing project: providing services to taxonomists for standard genome sequencing and annotation.</title>
        <authorList>
            <consortium name="The Broad Institute Genomics Platform"/>
            <consortium name="The Broad Institute Genome Sequencing Center for Infectious Disease"/>
            <person name="Wu L."/>
            <person name="Ma J."/>
        </authorList>
    </citation>
    <scope>NUCLEOTIDE SEQUENCE [LARGE SCALE GENOMIC DNA]</scope>
    <source>
        <strain evidence="3">JCM 16578</strain>
    </source>
</reference>
<name>A0ABP7LQC3_9ACTN</name>
<organism evidence="2 3">
    <name type="scientific">Streptomyces lannensis</name>
    <dbReference type="NCBI Taxonomy" id="766498"/>
    <lineage>
        <taxon>Bacteria</taxon>
        <taxon>Bacillati</taxon>
        <taxon>Actinomycetota</taxon>
        <taxon>Actinomycetes</taxon>
        <taxon>Kitasatosporales</taxon>
        <taxon>Streptomycetaceae</taxon>
        <taxon>Streptomyces</taxon>
    </lineage>
</organism>
<evidence type="ECO:0000256" key="1">
    <source>
        <dbReference type="SAM" id="MobiDB-lite"/>
    </source>
</evidence>
<sequence length="149" mass="16369">MLDHGFLPGRTEHLRDDESSRGRLSRGWRPAAVRASGESVGRHVRWDGTVTQPAAGTRAEQRTTPVRAKTAGRMWVDVSRARECRECNGWGSLVEDGRAELCPTCQYGRRATEIPDAATVVPSGEIDTASAPRWTQCWIASPLGDVQAR</sequence>
<comment type="caution">
    <text evidence="2">The sequence shown here is derived from an EMBL/GenBank/DDBJ whole genome shotgun (WGS) entry which is preliminary data.</text>
</comment>
<dbReference type="Proteomes" id="UP001501563">
    <property type="component" value="Unassembled WGS sequence"/>
</dbReference>
<keyword evidence="3" id="KW-1185">Reference proteome</keyword>
<accession>A0ABP7LQC3</accession>
<protein>
    <submittedName>
        <fullName evidence="2">Uncharacterized protein</fullName>
    </submittedName>
</protein>
<evidence type="ECO:0000313" key="3">
    <source>
        <dbReference type="Proteomes" id="UP001501563"/>
    </source>
</evidence>
<dbReference type="EMBL" id="BAAAZA010000064">
    <property type="protein sequence ID" value="GAA3906367.1"/>
    <property type="molecule type" value="Genomic_DNA"/>
</dbReference>
<gene>
    <name evidence="2" type="ORF">GCM10022207_89720</name>
</gene>